<evidence type="ECO:0000313" key="2">
    <source>
        <dbReference type="Proteomes" id="UP000503312"/>
    </source>
</evidence>
<dbReference type="RefSeq" id="WP_173955326.1">
    <property type="nucleotide sequence ID" value="NZ_CP028942.1"/>
</dbReference>
<gene>
    <name evidence="1" type="ORF">DCO17_02960</name>
</gene>
<protein>
    <submittedName>
        <fullName evidence="1">Uncharacterized protein</fullName>
    </submittedName>
</protein>
<dbReference type="KEGG" id="ptrp:DCO17_02960"/>
<dbReference type="InterPro" id="IPR027417">
    <property type="entry name" value="P-loop_NTPase"/>
</dbReference>
<evidence type="ECO:0000313" key="1">
    <source>
        <dbReference type="EMBL" id="QKM64284.1"/>
    </source>
</evidence>
<keyword evidence="2" id="KW-1185">Reference proteome</keyword>
<accession>A0A6M9PPH5</accession>
<proteinExistence type="predicted"/>
<reference evidence="1 2" key="1">
    <citation type="submission" date="2018-04" db="EMBL/GenBank/DDBJ databases">
        <title>Polynucleobacter sp. UH21B genome.</title>
        <authorList>
            <person name="Hahn M.W."/>
        </authorList>
    </citation>
    <scope>NUCLEOTIDE SEQUENCE [LARGE SCALE GENOMIC DNA]</scope>
    <source>
        <strain evidence="1 2">MWH-UH21B</strain>
    </source>
</reference>
<sequence>MNTASTASGVDQAAGLRDIFGSELCRVICIASTLDPDSTIHLGHGTAHNIKQLGHSVLLIDEVPLADRKTMSGFLYPVRYDLGQVFSNSIDLLRTIKQIDENFWYATSAKLRQEITSRFAKYPKLDERLVKHEINIDYVVFPTIDPQANLVAYFGSNIKRILVASTEEACLKRAMVMIRQMAELQLDEPLSVLIVGGHDEAAGTAAFEKLQDAAQRALEQNIESLGWIQAFTAQRVEIDLDDMSFNPVTHGTPHEFVLPHNFFKAISAKITA</sequence>
<dbReference type="AlphaFoldDB" id="A0A6M9PPH5"/>
<dbReference type="Proteomes" id="UP000503312">
    <property type="component" value="Chromosome"/>
</dbReference>
<dbReference type="Gene3D" id="3.40.50.300">
    <property type="entry name" value="P-loop containing nucleotide triphosphate hydrolases"/>
    <property type="match status" value="1"/>
</dbReference>
<dbReference type="EMBL" id="CP028942">
    <property type="protein sequence ID" value="QKM64284.1"/>
    <property type="molecule type" value="Genomic_DNA"/>
</dbReference>
<name>A0A6M9PPH5_9BURK</name>
<organism evidence="1 2">
    <name type="scientific">Polynucleobacter tropicus</name>
    <dbReference type="NCBI Taxonomy" id="1743174"/>
    <lineage>
        <taxon>Bacteria</taxon>
        <taxon>Pseudomonadati</taxon>
        <taxon>Pseudomonadota</taxon>
        <taxon>Betaproteobacteria</taxon>
        <taxon>Burkholderiales</taxon>
        <taxon>Burkholderiaceae</taxon>
        <taxon>Polynucleobacter</taxon>
    </lineage>
</organism>